<name>A0A7S2H5C8_9STRA</name>
<sequence>MMIRFVSFLAMAMAASADVSERRNEIKIMEGHNVMNDHTSPLPHTYTDPDELPDAFTWGDVNGVSYLTRSLNQHIPQYCGSCWAHGSISALADRIKIARKAQGDEINLSIQFVLNCGGDVAGSCHGGYHTGVYQFIKDTGYVPYETCQIYTACSAESTEGFCEHVDTTCSAANTCRTCNTFTSYGGACTEIDVFPNATVAEYGVIHEDVHAIKSEIFHRGPVAATINASPIDDYKGGIFTDKEAARSVNHIVSIVGWGMDEEVGQYWIIRNSWGEYWGEMGYIRVAMGDNILGIESSVAWATLGQFTVSNFPCDEDGKNCGKDVHNYVDPSTYMEAAVQRRLRGEI</sequence>
<dbReference type="InterPro" id="IPR013128">
    <property type="entry name" value="Peptidase_C1A"/>
</dbReference>
<dbReference type="PRINTS" id="PR00705">
    <property type="entry name" value="PAPAIN"/>
</dbReference>
<proteinExistence type="inferred from homology"/>
<feature type="signal peptide" evidence="3">
    <location>
        <begin position="1"/>
        <end position="17"/>
    </location>
</feature>
<accession>A0A7S2H5C8</accession>
<evidence type="ECO:0000259" key="4">
    <source>
        <dbReference type="SMART" id="SM00645"/>
    </source>
</evidence>
<evidence type="ECO:0000256" key="3">
    <source>
        <dbReference type="SAM" id="SignalP"/>
    </source>
</evidence>
<dbReference type="Pfam" id="PF00112">
    <property type="entry name" value="Peptidase_C1"/>
    <property type="match status" value="1"/>
</dbReference>
<evidence type="ECO:0000256" key="2">
    <source>
        <dbReference type="ARBA" id="ARBA00023145"/>
    </source>
</evidence>
<dbReference type="FunFam" id="3.90.70.10:FF:000117">
    <property type="entry name" value="Probable papain cysteine protease"/>
    <property type="match status" value="1"/>
</dbReference>
<dbReference type="AlphaFoldDB" id="A0A7S2H5C8"/>
<dbReference type="EMBL" id="HBGV01005984">
    <property type="protein sequence ID" value="CAD9480918.1"/>
    <property type="molecule type" value="Transcribed_RNA"/>
</dbReference>
<dbReference type="GO" id="GO:0008234">
    <property type="term" value="F:cysteine-type peptidase activity"/>
    <property type="evidence" value="ECO:0007669"/>
    <property type="project" value="InterPro"/>
</dbReference>
<dbReference type="InterPro" id="IPR038765">
    <property type="entry name" value="Papain-like_cys_pep_sf"/>
</dbReference>
<reference evidence="5" key="1">
    <citation type="submission" date="2021-01" db="EMBL/GenBank/DDBJ databases">
        <authorList>
            <person name="Corre E."/>
            <person name="Pelletier E."/>
            <person name="Niang G."/>
            <person name="Scheremetjew M."/>
            <person name="Finn R."/>
            <person name="Kale V."/>
            <person name="Holt S."/>
            <person name="Cochrane G."/>
            <person name="Meng A."/>
            <person name="Brown T."/>
            <person name="Cohen L."/>
        </authorList>
    </citation>
    <scope>NUCLEOTIDE SEQUENCE</scope>
    <source>
        <strain evidence="5">CCMP826</strain>
    </source>
</reference>
<organism evidence="5">
    <name type="scientific">Helicotheca tamesis</name>
    <dbReference type="NCBI Taxonomy" id="374047"/>
    <lineage>
        <taxon>Eukaryota</taxon>
        <taxon>Sar</taxon>
        <taxon>Stramenopiles</taxon>
        <taxon>Ochrophyta</taxon>
        <taxon>Bacillariophyta</taxon>
        <taxon>Mediophyceae</taxon>
        <taxon>Lithodesmiophycidae</taxon>
        <taxon>Lithodesmiales</taxon>
        <taxon>Lithodesmiaceae</taxon>
        <taxon>Helicotheca</taxon>
    </lineage>
</organism>
<evidence type="ECO:0000313" key="5">
    <source>
        <dbReference type="EMBL" id="CAD9480918.1"/>
    </source>
</evidence>
<keyword evidence="2" id="KW-0865">Zymogen</keyword>
<gene>
    <name evidence="5" type="ORF">HTAM1171_LOCUS3612</name>
</gene>
<protein>
    <recommendedName>
        <fullName evidence="4">Peptidase C1A papain C-terminal domain-containing protein</fullName>
    </recommendedName>
</protein>
<evidence type="ECO:0000256" key="1">
    <source>
        <dbReference type="ARBA" id="ARBA00008455"/>
    </source>
</evidence>
<dbReference type="SUPFAM" id="SSF54001">
    <property type="entry name" value="Cysteine proteinases"/>
    <property type="match status" value="1"/>
</dbReference>
<dbReference type="PROSITE" id="PS00640">
    <property type="entry name" value="THIOL_PROTEASE_ASN"/>
    <property type="match status" value="1"/>
</dbReference>
<dbReference type="PANTHER" id="PTHR12411">
    <property type="entry name" value="CYSTEINE PROTEASE FAMILY C1-RELATED"/>
    <property type="match status" value="1"/>
</dbReference>
<feature type="chain" id="PRO_5031336356" description="Peptidase C1A papain C-terminal domain-containing protein" evidence="3">
    <location>
        <begin position="18"/>
        <end position="346"/>
    </location>
</feature>
<dbReference type="InterPro" id="IPR025661">
    <property type="entry name" value="Pept_asp_AS"/>
</dbReference>
<dbReference type="InterPro" id="IPR000668">
    <property type="entry name" value="Peptidase_C1A_C"/>
</dbReference>
<keyword evidence="3" id="KW-0732">Signal</keyword>
<feature type="domain" description="Peptidase C1A papain C-terminal" evidence="4">
    <location>
        <begin position="52"/>
        <end position="302"/>
    </location>
</feature>
<comment type="similarity">
    <text evidence="1">Belongs to the peptidase C1 family.</text>
</comment>
<dbReference type="GO" id="GO:0006508">
    <property type="term" value="P:proteolysis"/>
    <property type="evidence" value="ECO:0007669"/>
    <property type="project" value="InterPro"/>
</dbReference>
<dbReference type="SMART" id="SM00645">
    <property type="entry name" value="Pept_C1"/>
    <property type="match status" value="1"/>
</dbReference>
<dbReference type="Gene3D" id="3.90.70.10">
    <property type="entry name" value="Cysteine proteinases"/>
    <property type="match status" value="1"/>
</dbReference>